<accession>A0A445BRB4</accession>
<dbReference type="EMBL" id="SDMP01000008">
    <property type="protein sequence ID" value="RYR41223.1"/>
    <property type="molecule type" value="Genomic_DNA"/>
</dbReference>
<keyword evidence="2" id="KW-1185">Reference proteome</keyword>
<dbReference type="AlphaFoldDB" id="A0A445BRB4"/>
<dbReference type="Proteomes" id="UP000289738">
    <property type="component" value="Chromosome A08"/>
</dbReference>
<evidence type="ECO:0000313" key="2">
    <source>
        <dbReference type="Proteomes" id="UP000289738"/>
    </source>
</evidence>
<reference evidence="1 2" key="1">
    <citation type="submission" date="2019-01" db="EMBL/GenBank/DDBJ databases">
        <title>Sequencing of cultivated peanut Arachis hypogaea provides insights into genome evolution and oil improvement.</title>
        <authorList>
            <person name="Chen X."/>
        </authorList>
    </citation>
    <scope>NUCLEOTIDE SEQUENCE [LARGE SCALE GENOMIC DNA]</scope>
    <source>
        <strain evidence="2">cv. Fuhuasheng</strain>
        <tissue evidence="1">Leaves</tissue>
    </source>
</reference>
<protein>
    <submittedName>
        <fullName evidence="1">Uncharacterized protein</fullName>
    </submittedName>
</protein>
<name>A0A445BRB4_ARAHY</name>
<organism evidence="1 2">
    <name type="scientific">Arachis hypogaea</name>
    <name type="common">Peanut</name>
    <dbReference type="NCBI Taxonomy" id="3818"/>
    <lineage>
        <taxon>Eukaryota</taxon>
        <taxon>Viridiplantae</taxon>
        <taxon>Streptophyta</taxon>
        <taxon>Embryophyta</taxon>
        <taxon>Tracheophyta</taxon>
        <taxon>Spermatophyta</taxon>
        <taxon>Magnoliopsida</taxon>
        <taxon>eudicotyledons</taxon>
        <taxon>Gunneridae</taxon>
        <taxon>Pentapetalae</taxon>
        <taxon>rosids</taxon>
        <taxon>fabids</taxon>
        <taxon>Fabales</taxon>
        <taxon>Fabaceae</taxon>
        <taxon>Papilionoideae</taxon>
        <taxon>50 kb inversion clade</taxon>
        <taxon>dalbergioids sensu lato</taxon>
        <taxon>Dalbergieae</taxon>
        <taxon>Pterocarpus clade</taxon>
        <taxon>Arachis</taxon>
    </lineage>
</organism>
<evidence type="ECO:0000313" key="1">
    <source>
        <dbReference type="EMBL" id="RYR41223.1"/>
    </source>
</evidence>
<sequence>MEALSADCTTDVNNEFEWSSEDEIDDVEGLEYRDILGLIVGDIMRMVFRSDDGAYEFYRVFGKFYGFGIRKGDCGKDDDKSNVWRVRKEILEHNHNLTPAEMVHMIPNFRKMTESAKAQIHGMQAHGVPTSTILGYMAGQAGGYSFMGFNKKDAYNYVDQNPLEKFAASVYTRDLFADVKKEIEGVGVVNFMTKVRRSTTMVYTFEEYGEPGRHLVVLYDRVPSNLVCPCYFWNKKGYSCRYMFFVMKYEHLTKIPDRLVLKRLRQDAKGLEHYVEEGIDDGSEMSILL</sequence>
<proteinExistence type="predicted"/>
<comment type="caution">
    <text evidence="1">The sequence shown here is derived from an EMBL/GenBank/DDBJ whole genome shotgun (WGS) entry which is preliminary data.</text>
</comment>
<gene>
    <name evidence="1" type="ORF">Ahy_A08g037618</name>
</gene>
<dbReference type="PANTHER" id="PTHR47718:SF13">
    <property type="entry name" value="OS09G0290500 PROTEIN"/>
    <property type="match status" value="1"/>
</dbReference>
<dbReference type="PANTHER" id="PTHR47718">
    <property type="entry name" value="OS01G0519700 PROTEIN"/>
    <property type="match status" value="1"/>
</dbReference>